<dbReference type="OrthoDB" id="3382693at2"/>
<evidence type="ECO:0000256" key="1">
    <source>
        <dbReference type="ARBA" id="ARBA00022603"/>
    </source>
</evidence>
<comment type="caution">
    <text evidence="4">The sequence shown here is derived from an EMBL/GenBank/DDBJ whole genome shotgun (WGS) entry which is preliminary data.</text>
</comment>
<organism evidence="4 5">
    <name type="scientific">Kitasatospora viridis</name>
    <dbReference type="NCBI Taxonomy" id="281105"/>
    <lineage>
        <taxon>Bacteria</taxon>
        <taxon>Bacillati</taxon>
        <taxon>Actinomycetota</taxon>
        <taxon>Actinomycetes</taxon>
        <taxon>Kitasatosporales</taxon>
        <taxon>Streptomycetaceae</taxon>
        <taxon>Kitasatospora</taxon>
    </lineage>
</organism>
<sequence length="222" mass="24721">MAVPELWNPTEYDALRRQIIPSFDLVYQSVGDAVAMTAPGAPRVLDLGAGTGLVSAVVRDRLPQARLVLQDRSTGMLGQAKLRFADDDRVDTVISDLLDPLPEGPFDAVVSGLAIHHLSHEEKRDLFARILDVLRPGGVFVNCEQILGPTPAVEAMYHRRHEMLIEQTGAFEEWRAGQERMKFDVCTDVMAQLDWLREVGFASVDCLAKDWRFATYAGWKSA</sequence>
<protein>
    <submittedName>
        <fullName evidence="4">tRNA (Cmo5U34)-methyltransferase</fullName>
    </submittedName>
</protein>
<proteinExistence type="predicted"/>
<keyword evidence="2 4" id="KW-0808">Transferase</keyword>
<dbReference type="InterPro" id="IPR041698">
    <property type="entry name" value="Methyltransf_25"/>
</dbReference>
<evidence type="ECO:0000256" key="2">
    <source>
        <dbReference type="ARBA" id="ARBA00022679"/>
    </source>
</evidence>
<dbReference type="GO" id="GO:0017000">
    <property type="term" value="P:antibiotic biosynthetic process"/>
    <property type="evidence" value="ECO:0007669"/>
    <property type="project" value="UniProtKB-ARBA"/>
</dbReference>
<dbReference type="AlphaFoldDB" id="A0A561T671"/>
<dbReference type="GO" id="GO:0032259">
    <property type="term" value="P:methylation"/>
    <property type="evidence" value="ECO:0007669"/>
    <property type="project" value="UniProtKB-KW"/>
</dbReference>
<dbReference type="CDD" id="cd02440">
    <property type="entry name" value="AdoMet_MTases"/>
    <property type="match status" value="1"/>
</dbReference>
<dbReference type="Pfam" id="PF13649">
    <property type="entry name" value="Methyltransf_25"/>
    <property type="match status" value="1"/>
</dbReference>
<dbReference type="InterPro" id="IPR029063">
    <property type="entry name" value="SAM-dependent_MTases_sf"/>
</dbReference>
<evidence type="ECO:0000259" key="3">
    <source>
        <dbReference type="Pfam" id="PF13649"/>
    </source>
</evidence>
<feature type="domain" description="Methyltransferase" evidence="3">
    <location>
        <begin position="44"/>
        <end position="138"/>
    </location>
</feature>
<dbReference type="GO" id="GO:0008168">
    <property type="term" value="F:methyltransferase activity"/>
    <property type="evidence" value="ECO:0007669"/>
    <property type="project" value="UniProtKB-KW"/>
</dbReference>
<dbReference type="RefSeq" id="WP_145909886.1">
    <property type="nucleotide sequence ID" value="NZ_BAAAMZ010000002.1"/>
</dbReference>
<dbReference type="PANTHER" id="PTHR43861">
    <property type="entry name" value="TRANS-ACONITATE 2-METHYLTRANSFERASE-RELATED"/>
    <property type="match status" value="1"/>
</dbReference>
<evidence type="ECO:0000313" key="5">
    <source>
        <dbReference type="Proteomes" id="UP000317940"/>
    </source>
</evidence>
<dbReference type="PANTHER" id="PTHR43861:SF1">
    <property type="entry name" value="TRANS-ACONITATE 2-METHYLTRANSFERASE"/>
    <property type="match status" value="1"/>
</dbReference>
<dbReference type="Proteomes" id="UP000317940">
    <property type="component" value="Unassembled WGS sequence"/>
</dbReference>
<reference evidence="4 5" key="1">
    <citation type="submission" date="2019-06" db="EMBL/GenBank/DDBJ databases">
        <title>Sequencing the genomes of 1000 actinobacteria strains.</title>
        <authorList>
            <person name="Klenk H.-P."/>
        </authorList>
    </citation>
    <scope>NUCLEOTIDE SEQUENCE [LARGE SCALE GENOMIC DNA]</scope>
    <source>
        <strain evidence="4 5">DSM 44826</strain>
    </source>
</reference>
<dbReference type="EMBL" id="VIWT01000004">
    <property type="protein sequence ID" value="TWF82589.1"/>
    <property type="molecule type" value="Genomic_DNA"/>
</dbReference>
<accession>A0A561T671</accession>
<dbReference type="Gene3D" id="3.40.50.150">
    <property type="entry name" value="Vaccinia Virus protein VP39"/>
    <property type="match status" value="1"/>
</dbReference>
<keyword evidence="1 4" id="KW-0489">Methyltransferase</keyword>
<gene>
    <name evidence="4" type="ORF">FHX73_1471</name>
</gene>
<keyword evidence="5" id="KW-1185">Reference proteome</keyword>
<dbReference type="SUPFAM" id="SSF53335">
    <property type="entry name" value="S-adenosyl-L-methionine-dependent methyltransferases"/>
    <property type="match status" value="1"/>
</dbReference>
<evidence type="ECO:0000313" key="4">
    <source>
        <dbReference type="EMBL" id="TWF82589.1"/>
    </source>
</evidence>
<name>A0A561T671_9ACTN</name>